<dbReference type="Pfam" id="PF00753">
    <property type="entry name" value="Lactamase_B"/>
    <property type="match status" value="1"/>
</dbReference>
<dbReference type="InterPro" id="IPR001279">
    <property type="entry name" value="Metallo-B-lactamas"/>
</dbReference>
<dbReference type="EMBL" id="BARV01025141">
    <property type="protein sequence ID" value="GAI41149.1"/>
    <property type="molecule type" value="Genomic_DNA"/>
</dbReference>
<comment type="cofactor">
    <cofactor evidence="1">
        <name>Zn(2+)</name>
        <dbReference type="ChEBI" id="CHEBI:29105"/>
    </cofactor>
</comment>
<reference evidence="7" key="1">
    <citation type="journal article" date="2014" name="Front. Microbiol.">
        <title>High frequency of phylogenetically diverse reductive dehalogenase-homologous genes in deep subseafloor sedimentary metagenomes.</title>
        <authorList>
            <person name="Kawai M."/>
            <person name="Futagami T."/>
            <person name="Toyoda A."/>
            <person name="Takaki Y."/>
            <person name="Nishi S."/>
            <person name="Hori S."/>
            <person name="Arai W."/>
            <person name="Tsubouchi T."/>
            <person name="Morono Y."/>
            <person name="Uchiyama I."/>
            <person name="Ito T."/>
            <person name="Fujiyama A."/>
            <person name="Inagaki F."/>
            <person name="Takami H."/>
        </authorList>
    </citation>
    <scope>NUCLEOTIDE SEQUENCE</scope>
    <source>
        <strain evidence="7">Expedition CK06-06</strain>
    </source>
</reference>
<keyword evidence="5" id="KW-0862">Zinc</keyword>
<keyword evidence="4" id="KW-0378">Hydrolase</keyword>
<comment type="caution">
    <text evidence="7">The sequence shown here is derived from an EMBL/GenBank/DDBJ whole genome shotgun (WGS) entry which is preliminary data.</text>
</comment>
<sequence>FALDAGGDVEYVTTVVDVTREFQTLDSGLSKLGISFGDIDLVILTHLHADHVAQAHRFPKARFLVQKDELEFAQNPHPSFTWIYCKEFYSGLDFEVISGDVKICEEVSVISTPGHTPGGQSVVIKTAQGTAIISGLCTIRENFEPPPPIKETMPVITPGIHTNPIEAYDSLLRIKKMADIVIPLHEVEFAQKSTIP</sequence>
<name>X1QD03_9ZZZZ</name>
<dbReference type="SUPFAM" id="SSF56281">
    <property type="entry name" value="Metallo-hydrolase/oxidoreductase"/>
    <property type="match status" value="1"/>
</dbReference>
<dbReference type="CDD" id="cd07729">
    <property type="entry name" value="AHL_lactonase_MBL-fold"/>
    <property type="match status" value="1"/>
</dbReference>
<feature type="domain" description="Metallo-beta-lactamase" evidence="6">
    <location>
        <begin position="6"/>
        <end position="185"/>
    </location>
</feature>
<evidence type="ECO:0000259" key="6">
    <source>
        <dbReference type="SMART" id="SM00849"/>
    </source>
</evidence>
<dbReference type="SMART" id="SM00849">
    <property type="entry name" value="Lactamase_B"/>
    <property type="match status" value="1"/>
</dbReference>
<protein>
    <recommendedName>
        <fullName evidence="6">Metallo-beta-lactamase domain-containing protein</fullName>
    </recommendedName>
</protein>
<dbReference type="InterPro" id="IPR051013">
    <property type="entry name" value="MBL_superfamily_lactonases"/>
</dbReference>
<evidence type="ECO:0000313" key="7">
    <source>
        <dbReference type="EMBL" id="GAI41149.1"/>
    </source>
</evidence>
<organism evidence="7">
    <name type="scientific">marine sediment metagenome</name>
    <dbReference type="NCBI Taxonomy" id="412755"/>
    <lineage>
        <taxon>unclassified sequences</taxon>
        <taxon>metagenomes</taxon>
        <taxon>ecological metagenomes</taxon>
    </lineage>
</organism>
<evidence type="ECO:0000256" key="5">
    <source>
        <dbReference type="ARBA" id="ARBA00022833"/>
    </source>
</evidence>
<dbReference type="PANTHER" id="PTHR42978">
    <property type="entry name" value="QUORUM-QUENCHING LACTONASE YTNP-RELATED-RELATED"/>
    <property type="match status" value="1"/>
</dbReference>
<dbReference type="AlphaFoldDB" id="X1QD03"/>
<proteinExistence type="inferred from homology"/>
<dbReference type="InterPro" id="IPR036866">
    <property type="entry name" value="RibonucZ/Hydroxyglut_hydro"/>
</dbReference>
<evidence type="ECO:0000256" key="3">
    <source>
        <dbReference type="ARBA" id="ARBA00022723"/>
    </source>
</evidence>
<dbReference type="GO" id="GO:0046872">
    <property type="term" value="F:metal ion binding"/>
    <property type="evidence" value="ECO:0007669"/>
    <property type="project" value="UniProtKB-KW"/>
</dbReference>
<accession>X1QD03</accession>
<gene>
    <name evidence="7" type="ORF">S06H3_40902</name>
</gene>
<keyword evidence="3" id="KW-0479">Metal-binding</keyword>
<comment type="similarity">
    <text evidence="2">Belongs to the metallo-beta-lactamase superfamily.</text>
</comment>
<evidence type="ECO:0000256" key="2">
    <source>
        <dbReference type="ARBA" id="ARBA00007749"/>
    </source>
</evidence>
<evidence type="ECO:0000256" key="4">
    <source>
        <dbReference type="ARBA" id="ARBA00022801"/>
    </source>
</evidence>
<dbReference type="GO" id="GO:0016787">
    <property type="term" value="F:hydrolase activity"/>
    <property type="evidence" value="ECO:0007669"/>
    <property type="project" value="UniProtKB-KW"/>
</dbReference>
<dbReference type="PANTHER" id="PTHR42978:SF7">
    <property type="entry name" value="METALLO-HYDROLASE RV2300C-RELATED"/>
    <property type="match status" value="1"/>
</dbReference>
<evidence type="ECO:0000256" key="1">
    <source>
        <dbReference type="ARBA" id="ARBA00001947"/>
    </source>
</evidence>
<feature type="non-terminal residue" evidence="7">
    <location>
        <position position="1"/>
    </location>
</feature>
<dbReference type="Gene3D" id="3.60.15.10">
    <property type="entry name" value="Ribonuclease Z/Hydroxyacylglutathione hydrolase-like"/>
    <property type="match status" value="1"/>
</dbReference>